<keyword evidence="3" id="KW-1185">Reference proteome</keyword>
<feature type="region of interest" description="Disordered" evidence="1">
    <location>
        <begin position="43"/>
        <end position="75"/>
    </location>
</feature>
<reference evidence="3" key="1">
    <citation type="journal article" date="2019" name="Int. J. Syst. Evol. Microbiol.">
        <title>The Global Catalogue of Microorganisms (GCM) 10K type strain sequencing project: providing services to taxonomists for standard genome sequencing and annotation.</title>
        <authorList>
            <consortium name="The Broad Institute Genomics Platform"/>
            <consortium name="The Broad Institute Genome Sequencing Center for Infectious Disease"/>
            <person name="Wu L."/>
            <person name="Ma J."/>
        </authorList>
    </citation>
    <scope>NUCLEOTIDE SEQUENCE [LARGE SCALE GENOMIC DNA]</scope>
    <source>
        <strain evidence="3">JCM 6922</strain>
    </source>
</reference>
<gene>
    <name evidence="2" type="ORF">GCM10010421_28520</name>
</gene>
<evidence type="ECO:0000313" key="2">
    <source>
        <dbReference type="EMBL" id="GAA2436999.1"/>
    </source>
</evidence>
<accession>A0ABP5WUT2</accession>
<name>A0ABP5WUT2_9ACTN</name>
<evidence type="ECO:0000313" key="3">
    <source>
        <dbReference type="Proteomes" id="UP001500460"/>
    </source>
</evidence>
<evidence type="ECO:0008006" key="4">
    <source>
        <dbReference type="Google" id="ProtNLM"/>
    </source>
</evidence>
<evidence type="ECO:0000256" key="1">
    <source>
        <dbReference type="SAM" id="MobiDB-lite"/>
    </source>
</evidence>
<feature type="compositionally biased region" description="Pro residues" evidence="1">
    <location>
        <begin position="45"/>
        <end position="63"/>
    </location>
</feature>
<dbReference type="Proteomes" id="UP001500460">
    <property type="component" value="Unassembled WGS sequence"/>
</dbReference>
<organism evidence="2 3">
    <name type="scientific">Streptomyces glaucus</name>
    <dbReference type="NCBI Taxonomy" id="284029"/>
    <lineage>
        <taxon>Bacteria</taxon>
        <taxon>Bacillati</taxon>
        <taxon>Actinomycetota</taxon>
        <taxon>Actinomycetes</taxon>
        <taxon>Kitasatosporales</taxon>
        <taxon>Streptomycetaceae</taxon>
        <taxon>Streptomyces</taxon>
    </lineage>
</organism>
<protein>
    <recommendedName>
        <fullName evidence="4">Secreted protein</fullName>
    </recommendedName>
</protein>
<dbReference type="EMBL" id="BAAATK010000015">
    <property type="protein sequence ID" value="GAA2436999.1"/>
    <property type="molecule type" value="Genomic_DNA"/>
</dbReference>
<proteinExistence type="predicted"/>
<comment type="caution">
    <text evidence="2">The sequence shown here is derived from an EMBL/GenBank/DDBJ whole genome shotgun (WGS) entry which is preliminary data.</text>
</comment>
<sequence>MTHPLRAPVPLRAALDPFPPVLPFLPILVESVRQGRGSVLLAPSAPTPHRVPVPTLVPTPAHPTPRAIRVRRSSR</sequence>